<keyword evidence="2" id="KW-0812">Transmembrane</keyword>
<protein>
    <submittedName>
        <fullName evidence="3">Uncharacterized protein</fullName>
    </submittedName>
</protein>
<reference evidence="3 4" key="2">
    <citation type="journal article" date="2016" name="Appl. Microbiol. Biotechnol.">
        <title>Mutations improving production and secretion of extracellular lipase by Burkholderia glumae PG1.</title>
        <authorList>
            <person name="Knapp A."/>
            <person name="Voget S."/>
            <person name="Gao R."/>
            <person name="Zaburannyi N."/>
            <person name="Krysciak D."/>
            <person name="Breuer M."/>
            <person name="Hauer B."/>
            <person name="Streit W.R."/>
            <person name="Muller R."/>
            <person name="Daniel R."/>
            <person name="Jaeger K.E."/>
        </authorList>
    </citation>
    <scope>NUCLEOTIDE SEQUENCE [LARGE SCALE GENOMIC DNA]</scope>
    <source>
        <strain evidence="3 4">PG1</strain>
    </source>
</reference>
<accession>A0A0B6RR61</accession>
<proteinExistence type="predicted"/>
<feature type="compositionally biased region" description="Low complexity" evidence="1">
    <location>
        <begin position="28"/>
        <end position="48"/>
    </location>
</feature>
<organism evidence="3 4">
    <name type="scientific">Burkholderia plantarii</name>
    <dbReference type="NCBI Taxonomy" id="41899"/>
    <lineage>
        <taxon>Bacteria</taxon>
        <taxon>Pseudomonadati</taxon>
        <taxon>Pseudomonadota</taxon>
        <taxon>Betaproteobacteria</taxon>
        <taxon>Burkholderiales</taxon>
        <taxon>Burkholderiaceae</taxon>
        <taxon>Burkholderia</taxon>
    </lineage>
</organism>
<dbReference type="KEGG" id="bgp:BGL_1c01260"/>
<sequence length="355" mass="35517">MSRAMTRSSGPAALEDRCRACHRARRNGPGVPTKAAAAVGPVGAAGPAPRRPPRRGHGPGARRGQRGLAYLALLIGIAIIGVVAAGTIQLGALYQRRMAERALLDIGDEFQRALLSYTDNTPVGQPTQPRSLEELVRDPRYPNPVRHLRRIRADPLTGKADWVLVRSPNGQTIVGIHSASHEHPIQLRQFPEQFRGFEDKHSYTQWVFVARPPQQGLGARAPGGVPVPGVAPGTPLPVSGDDDGAAPGTGGMADAGFPASGGFGSDDGFGGGFSTRGGFGSGGGFSNGGSSAGGGLSNGGGFSSGGGFSTNGGFGSGGGGSNGGYPNGGFSGGSGFSSGGFSGGGGFSSGSGAGN</sequence>
<dbReference type="AlphaFoldDB" id="A0A0B6RR61"/>
<gene>
    <name evidence="3" type="ORF">BGL_1c01260</name>
</gene>
<feature type="region of interest" description="Disordered" evidence="1">
    <location>
        <begin position="24"/>
        <end position="63"/>
    </location>
</feature>
<feature type="transmembrane region" description="Helical" evidence="2">
    <location>
        <begin position="68"/>
        <end position="94"/>
    </location>
</feature>
<dbReference type="Proteomes" id="UP000031838">
    <property type="component" value="Chromosome 1"/>
</dbReference>
<dbReference type="HOGENOM" id="CLU_764358_0_0_4"/>
<dbReference type="EMBL" id="CP002580">
    <property type="protein sequence ID" value="AJK44679.1"/>
    <property type="molecule type" value="Genomic_DNA"/>
</dbReference>
<keyword evidence="4" id="KW-1185">Reference proteome</keyword>
<name>A0A0B6RR61_BURPL</name>
<evidence type="ECO:0000256" key="1">
    <source>
        <dbReference type="SAM" id="MobiDB-lite"/>
    </source>
</evidence>
<feature type="region of interest" description="Disordered" evidence="1">
    <location>
        <begin position="231"/>
        <end position="259"/>
    </location>
</feature>
<keyword evidence="2" id="KW-1133">Transmembrane helix</keyword>
<evidence type="ECO:0000256" key="2">
    <source>
        <dbReference type="SAM" id="Phobius"/>
    </source>
</evidence>
<keyword evidence="2" id="KW-0472">Membrane</keyword>
<evidence type="ECO:0000313" key="3">
    <source>
        <dbReference type="EMBL" id="AJK44679.1"/>
    </source>
</evidence>
<evidence type="ECO:0000313" key="4">
    <source>
        <dbReference type="Proteomes" id="UP000031838"/>
    </source>
</evidence>
<feature type="compositionally biased region" description="Gly residues" evidence="1">
    <location>
        <begin position="247"/>
        <end position="259"/>
    </location>
</feature>
<reference evidence="4" key="1">
    <citation type="submission" date="2011-03" db="EMBL/GenBank/DDBJ databases">
        <authorList>
            <person name="Voget S."/>
            <person name="Streit W.R."/>
            <person name="Jaeger K.E."/>
            <person name="Daniel R."/>
        </authorList>
    </citation>
    <scope>NUCLEOTIDE SEQUENCE [LARGE SCALE GENOMIC DNA]</scope>
    <source>
        <strain evidence="4">PG1</strain>
    </source>
</reference>